<accession>A0AAP0B6P4</accession>
<dbReference type="InterPro" id="IPR014284">
    <property type="entry name" value="RNA_pol_sigma-70_dom"/>
</dbReference>
<dbReference type="CDD" id="cd09272">
    <property type="entry name" value="RNase_HI_RT_Ty1"/>
    <property type="match status" value="1"/>
</dbReference>
<organism evidence="8 9">
    <name type="scientific">Platanthera zijinensis</name>
    <dbReference type="NCBI Taxonomy" id="2320716"/>
    <lineage>
        <taxon>Eukaryota</taxon>
        <taxon>Viridiplantae</taxon>
        <taxon>Streptophyta</taxon>
        <taxon>Embryophyta</taxon>
        <taxon>Tracheophyta</taxon>
        <taxon>Spermatophyta</taxon>
        <taxon>Magnoliopsida</taxon>
        <taxon>Liliopsida</taxon>
        <taxon>Asparagales</taxon>
        <taxon>Orchidaceae</taxon>
        <taxon>Orchidoideae</taxon>
        <taxon>Orchideae</taxon>
        <taxon>Orchidinae</taxon>
        <taxon>Platanthera</taxon>
    </lineage>
</organism>
<evidence type="ECO:0000313" key="8">
    <source>
        <dbReference type="EMBL" id="KAK8930886.1"/>
    </source>
</evidence>
<evidence type="ECO:0000259" key="7">
    <source>
        <dbReference type="Pfam" id="PF04542"/>
    </source>
</evidence>
<gene>
    <name evidence="8" type="primary">SIGC</name>
    <name evidence="8" type="ORF">KSP39_PZI016387</name>
</gene>
<dbReference type="InterPro" id="IPR013325">
    <property type="entry name" value="RNA_pol_sigma_r2"/>
</dbReference>
<evidence type="ECO:0000256" key="3">
    <source>
        <dbReference type="ARBA" id="ARBA00023082"/>
    </source>
</evidence>
<evidence type="ECO:0000256" key="6">
    <source>
        <dbReference type="SAM" id="MobiDB-lite"/>
    </source>
</evidence>
<keyword evidence="5" id="KW-0804">Transcription</keyword>
<dbReference type="InterPro" id="IPR000943">
    <property type="entry name" value="RNA_pol_sigma70"/>
</dbReference>
<dbReference type="Gene3D" id="1.20.120.1810">
    <property type="match status" value="1"/>
</dbReference>
<dbReference type="PANTHER" id="PTHR30603">
    <property type="entry name" value="RNA POLYMERASE SIGMA FACTOR RPO"/>
    <property type="match status" value="1"/>
</dbReference>
<evidence type="ECO:0000256" key="5">
    <source>
        <dbReference type="ARBA" id="ARBA00023163"/>
    </source>
</evidence>
<dbReference type="EMBL" id="JBBWWQ010000014">
    <property type="protein sequence ID" value="KAK8930886.1"/>
    <property type="molecule type" value="Genomic_DNA"/>
</dbReference>
<dbReference type="InterPro" id="IPR050239">
    <property type="entry name" value="Sigma-70_RNA_pol_init_factors"/>
</dbReference>
<evidence type="ECO:0000256" key="2">
    <source>
        <dbReference type="ARBA" id="ARBA00023015"/>
    </source>
</evidence>
<name>A0AAP0B6P4_9ASPA</name>
<dbReference type="GO" id="GO:0016987">
    <property type="term" value="F:sigma factor activity"/>
    <property type="evidence" value="ECO:0007669"/>
    <property type="project" value="UniProtKB-KW"/>
</dbReference>
<dbReference type="InterPro" id="IPR007627">
    <property type="entry name" value="RNA_pol_sigma70_r2"/>
</dbReference>
<dbReference type="InterPro" id="IPR043502">
    <property type="entry name" value="DNA/RNA_pol_sf"/>
</dbReference>
<dbReference type="NCBIfam" id="TIGR02937">
    <property type="entry name" value="sigma70-ECF"/>
    <property type="match status" value="1"/>
</dbReference>
<dbReference type="AlphaFoldDB" id="A0AAP0B6P4"/>
<comment type="similarity">
    <text evidence="1">Belongs to the sigma-70 factor family.</text>
</comment>
<reference evidence="8 9" key="1">
    <citation type="journal article" date="2022" name="Nat. Plants">
        <title>Genomes of leafy and leafless Platanthera orchids illuminate the evolution of mycoheterotrophy.</title>
        <authorList>
            <person name="Li M.H."/>
            <person name="Liu K.W."/>
            <person name="Li Z."/>
            <person name="Lu H.C."/>
            <person name="Ye Q.L."/>
            <person name="Zhang D."/>
            <person name="Wang J.Y."/>
            <person name="Li Y.F."/>
            <person name="Zhong Z.M."/>
            <person name="Liu X."/>
            <person name="Yu X."/>
            <person name="Liu D.K."/>
            <person name="Tu X.D."/>
            <person name="Liu B."/>
            <person name="Hao Y."/>
            <person name="Liao X.Y."/>
            <person name="Jiang Y.T."/>
            <person name="Sun W.H."/>
            <person name="Chen J."/>
            <person name="Chen Y.Q."/>
            <person name="Ai Y."/>
            <person name="Zhai J.W."/>
            <person name="Wu S.S."/>
            <person name="Zhou Z."/>
            <person name="Hsiao Y.Y."/>
            <person name="Wu W.L."/>
            <person name="Chen Y.Y."/>
            <person name="Lin Y.F."/>
            <person name="Hsu J.L."/>
            <person name="Li C.Y."/>
            <person name="Wang Z.W."/>
            <person name="Zhao X."/>
            <person name="Zhong W.Y."/>
            <person name="Ma X.K."/>
            <person name="Ma L."/>
            <person name="Huang J."/>
            <person name="Chen G.Z."/>
            <person name="Huang M.Z."/>
            <person name="Huang L."/>
            <person name="Peng D.H."/>
            <person name="Luo Y.B."/>
            <person name="Zou S.Q."/>
            <person name="Chen S.P."/>
            <person name="Lan S."/>
            <person name="Tsai W.C."/>
            <person name="Van de Peer Y."/>
            <person name="Liu Z.J."/>
        </authorList>
    </citation>
    <scope>NUCLEOTIDE SEQUENCE [LARGE SCALE GENOMIC DNA]</scope>
    <source>
        <strain evidence="8">Lor287</strain>
    </source>
</reference>
<dbReference type="SUPFAM" id="SSF88946">
    <property type="entry name" value="Sigma2 domain of RNA polymerase sigma factors"/>
    <property type="match status" value="1"/>
</dbReference>
<feature type="domain" description="RNA polymerase sigma-70 region 2" evidence="7">
    <location>
        <begin position="491"/>
        <end position="560"/>
    </location>
</feature>
<proteinExistence type="inferred from homology"/>
<dbReference type="PRINTS" id="PR00046">
    <property type="entry name" value="SIGMA70FCT"/>
</dbReference>
<dbReference type="GO" id="GO:0003677">
    <property type="term" value="F:DNA binding"/>
    <property type="evidence" value="ECO:0007669"/>
    <property type="project" value="UniProtKB-KW"/>
</dbReference>
<protein>
    <submittedName>
        <fullName evidence="8">RNA polymerase sigma factor sigC</fullName>
    </submittedName>
</protein>
<comment type="caution">
    <text evidence="8">The sequence shown here is derived from an EMBL/GenBank/DDBJ whole genome shotgun (WGS) entry which is preliminary data.</text>
</comment>
<dbReference type="Proteomes" id="UP001418222">
    <property type="component" value="Unassembled WGS sequence"/>
</dbReference>
<evidence type="ECO:0000256" key="4">
    <source>
        <dbReference type="ARBA" id="ARBA00023125"/>
    </source>
</evidence>
<dbReference type="Pfam" id="PF04542">
    <property type="entry name" value="Sigma70_r2"/>
    <property type="match status" value="1"/>
</dbReference>
<feature type="region of interest" description="Disordered" evidence="6">
    <location>
        <begin position="384"/>
        <end position="406"/>
    </location>
</feature>
<keyword evidence="9" id="KW-1185">Reference proteome</keyword>
<keyword evidence="3" id="KW-0731">Sigma factor</keyword>
<evidence type="ECO:0000256" key="1">
    <source>
        <dbReference type="ARBA" id="ARBA00007788"/>
    </source>
</evidence>
<evidence type="ECO:0000313" key="9">
    <source>
        <dbReference type="Proteomes" id="UP001418222"/>
    </source>
</evidence>
<dbReference type="GO" id="GO:0006352">
    <property type="term" value="P:DNA-templated transcription initiation"/>
    <property type="evidence" value="ECO:0007669"/>
    <property type="project" value="InterPro"/>
</dbReference>
<sequence>MDVNRKLSAHGSDSDQLFTNPEYCRRLVGKLIYLTVTRPDISFALRVVSCFMYAARTSHLQAFELILRYLKTAPGQGLIYKPSTSLSLVAYSDADYAGSLDDRRSITGFCTYFGVHLITWRSKKQTVVARSSAEAEYQTMTAVVSELTCLESLLNDLGLKISSPTTLFCDSQATIHIAKNPVFHERTKHIEVDCHLIREKVQSKKIELEHVPDTEQVADILTKALSRSLYYQFISKLGSYDLYAPAYVHGLVKDSSDVENVKRYFDLQMTTGRCFPNGSRSVNNLDDVSIHCTSIITSPSSHFSLLNENVVKIENILADTGSVRLEKEILIHIRRLGALKLFHACLSKSRMPLAEASPNPQQTAHFRYSSNEYPVKQDITVVPSGKKEERKLRRSRAKEKNCITSPHSSNYKRISTPLATLQSKSRSVITRNESELSMAMKDAVSLERIRLKLEKETGEEVCHERWAEAAGIDLKTLHQRLHVGWHSRDKLIRSTRSLIFFLARNYKGIGVALDDLLQAGSIGVLKGAEKFDNSRGYRFSTYVRYWIRKSMLSLITRNSRGIQLPAVMVKIIKIVQDASKNFRMREGRFPEEDEIVDLTNISLDTIRLARRCSRAMSSLDHLEMNCRYNGHAQEATIEATIVTEAASISRKLKACLYLTIVGLIPSCRLVLLRRYAKKSIICITLRDLGKRYGREEEPLRVEEGGGITKAFCRDTLHITHFHISDIAYIPKLSMNVISVSQLAS</sequence>
<dbReference type="PANTHER" id="PTHR30603:SF13">
    <property type="entry name" value="RNA POLYMERASE SIGMA FACTOR SIGC"/>
    <property type="match status" value="1"/>
</dbReference>
<dbReference type="SUPFAM" id="SSF56672">
    <property type="entry name" value="DNA/RNA polymerases"/>
    <property type="match status" value="1"/>
</dbReference>
<keyword evidence="4" id="KW-0238">DNA-binding</keyword>
<keyword evidence="2" id="KW-0805">Transcription regulation</keyword>